<organism evidence="2 3">
    <name type="scientific">Anolis carolinensis</name>
    <name type="common">Green anole</name>
    <name type="synonym">American chameleon</name>
    <dbReference type="NCBI Taxonomy" id="28377"/>
    <lineage>
        <taxon>Eukaryota</taxon>
        <taxon>Metazoa</taxon>
        <taxon>Chordata</taxon>
        <taxon>Craniata</taxon>
        <taxon>Vertebrata</taxon>
        <taxon>Euteleostomi</taxon>
        <taxon>Lepidosauria</taxon>
        <taxon>Squamata</taxon>
        <taxon>Bifurcata</taxon>
        <taxon>Unidentata</taxon>
        <taxon>Episquamata</taxon>
        <taxon>Toxicofera</taxon>
        <taxon>Iguania</taxon>
        <taxon>Dactyloidae</taxon>
        <taxon>Anolis</taxon>
    </lineage>
</organism>
<reference evidence="2" key="3">
    <citation type="submission" date="2025-09" db="UniProtKB">
        <authorList>
            <consortium name="Ensembl"/>
        </authorList>
    </citation>
    <scope>IDENTIFICATION</scope>
</reference>
<keyword evidence="1" id="KW-0812">Transmembrane</keyword>
<dbReference type="Ensembl" id="ENSACAT00000057116.1">
    <property type="protein sequence ID" value="ENSACAP00000033063.1"/>
    <property type="gene ID" value="ENSACAG00000044132.1"/>
</dbReference>
<reference evidence="2" key="2">
    <citation type="submission" date="2025-08" db="UniProtKB">
        <authorList>
            <consortium name="Ensembl"/>
        </authorList>
    </citation>
    <scope>IDENTIFICATION</scope>
</reference>
<accession>A0A803TCX3</accession>
<keyword evidence="1" id="KW-0472">Membrane</keyword>
<dbReference type="InParanoid" id="A0A803TCX3"/>
<dbReference type="Proteomes" id="UP000001646">
    <property type="component" value="Unplaced"/>
</dbReference>
<evidence type="ECO:0000313" key="2">
    <source>
        <dbReference type="Ensembl" id="ENSACAP00000033063.1"/>
    </source>
</evidence>
<dbReference type="AlphaFoldDB" id="A0A803TCX3"/>
<proteinExistence type="predicted"/>
<feature type="transmembrane region" description="Helical" evidence="1">
    <location>
        <begin position="35"/>
        <end position="50"/>
    </location>
</feature>
<reference evidence="2" key="1">
    <citation type="submission" date="2009-12" db="EMBL/GenBank/DDBJ databases">
        <title>The Genome Sequence of Anolis carolinensis (Green Anole Lizard).</title>
        <authorList>
            <consortium name="The Genome Sequencing Platform"/>
            <person name="Di Palma F."/>
            <person name="Alfoldi J."/>
            <person name="Heiman D."/>
            <person name="Young S."/>
            <person name="Grabherr M."/>
            <person name="Johnson J."/>
            <person name="Lander E.S."/>
            <person name="Lindblad-Toh K."/>
        </authorList>
    </citation>
    <scope>NUCLEOTIDE SEQUENCE [LARGE SCALE GENOMIC DNA]</scope>
    <source>
        <strain evidence="2">JBL SC #1</strain>
    </source>
</reference>
<keyword evidence="3" id="KW-1185">Reference proteome</keyword>
<feature type="transmembrane region" description="Helical" evidence="1">
    <location>
        <begin position="62"/>
        <end position="83"/>
    </location>
</feature>
<evidence type="ECO:0000256" key="1">
    <source>
        <dbReference type="SAM" id="Phobius"/>
    </source>
</evidence>
<protein>
    <submittedName>
        <fullName evidence="2">Uncharacterized protein</fullName>
    </submittedName>
</protein>
<sequence length="105" mass="12518">KYHNSISSIVGIFFCFQTLAKTSLAAVPIMKNILSWFLFNFTFVMPNRYIPGIIGKFTFKKFCVALCMLFQYSLTFLHFHHWWKKVPISLLHFQHLLELFFIKFS</sequence>
<name>A0A803TCX3_ANOCA</name>
<evidence type="ECO:0000313" key="3">
    <source>
        <dbReference type="Proteomes" id="UP000001646"/>
    </source>
</evidence>
<keyword evidence="1" id="KW-1133">Transmembrane helix</keyword>